<sequence length="151" mass="17089">MEGQSAVDLELKMAHDFSVSKFDDRTVMLCDQCEKEFHVGCLRDSGLCDLKELPKDKWFCCDDCSRVHVALQNLASRGPEMIPASVSSMINRKNLEKGLIDGAADDIQWCILSGKSCYKEHLPLLSRTTAIFRMLFLLNQKKRKSELMLSA</sequence>
<dbReference type="Proteomes" id="UP000288805">
    <property type="component" value="Unassembled WGS sequence"/>
</dbReference>
<evidence type="ECO:0000313" key="5">
    <source>
        <dbReference type="Proteomes" id="UP000288805"/>
    </source>
</evidence>
<evidence type="ECO:0008006" key="6">
    <source>
        <dbReference type="Google" id="ProtNLM"/>
    </source>
</evidence>
<name>A0A438DW69_VITVI</name>
<dbReference type="InterPro" id="IPR011011">
    <property type="entry name" value="Znf_FYVE_PHD"/>
</dbReference>
<protein>
    <recommendedName>
        <fullName evidence="6">Zinc finger PHD-type domain-containing protein</fullName>
    </recommendedName>
</protein>
<evidence type="ECO:0000256" key="1">
    <source>
        <dbReference type="ARBA" id="ARBA00022723"/>
    </source>
</evidence>
<evidence type="ECO:0000256" key="3">
    <source>
        <dbReference type="ARBA" id="ARBA00022833"/>
    </source>
</evidence>
<dbReference type="PANTHER" id="PTHR47025">
    <property type="entry name" value="AUTOIMMUNE REGULATOR"/>
    <property type="match status" value="1"/>
</dbReference>
<reference evidence="4 5" key="1">
    <citation type="journal article" date="2018" name="PLoS Genet.">
        <title>Population sequencing reveals clonal diversity and ancestral inbreeding in the grapevine cultivar Chardonnay.</title>
        <authorList>
            <person name="Roach M.J."/>
            <person name="Johnson D.L."/>
            <person name="Bohlmann J."/>
            <person name="van Vuuren H.J."/>
            <person name="Jones S.J."/>
            <person name="Pretorius I.S."/>
            <person name="Schmidt S.A."/>
            <person name="Borneman A.R."/>
        </authorList>
    </citation>
    <scope>NUCLEOTIDE SEQUENCE [LARGE SCALE GENOMIC DNA]</scope>
    <source>
        <strain evidence="5">cv. Chardonnay</strain>
        <tissue evidence="4">Leaf</tissue>
    </source>
</reference>
<dbReference type="PANTHER" id="PTHR47025:SF7">
    <property type="entry name" value="ACYL-COA N-ACYLTRANSFERASE WITH RING_FYVE_PHD-TYPE ZINC FINGER DOMAIN-CONTAINING PROTEIN"/>
    <property type="match status" value="1"/>
</dbReference>
<evidence type="ECO:0000313" key="4">
    <source>
        <dbReference type="EMBL" id="RVW39662.1"/>
    </source>
</evidence>
<keyword evidence="1" id="KW-0479">Metal-binding</keyword>
<dbReference type="AlphaFoldDB" id="A0A438DW69"/>
<gene>
    <name evidence="4" type="ORF">CK203_086032</name>
</gene>
<dbReference type="Gene3D" id="3.30.40.10">
    <property type="entry name" value="Zinc/RING finger domain, C3HC4 (zinc finger)"/>
    <property type="match status" value="1"/>
</dbReference>
<proteinExistence type="predicted"/>
<comment type="caution">
    <text evidence="4">The sequence shown here is derived from an EMBL/GenBank/DDBJ whole genome shotgun (WGS) entry which is preliminary data.</text>
</comment>
<accession>A0A438DW69</accession>
<dbReference type="InterPro" id="IPR013083">
    <property type="entry name" value="Znf_RING/FYVE/PHD"/>
</dbReference>
<evidence type="ECO:0000256" key="2">
    <source>
        <dbReference type="ARBA" id="ARBA00022771"/>
    </source>
</evidence>
<keyword evidence="2" id="KW-0863">Zinc-finger</keyword>
<dbReference type="GO" id="GO:0008270">
    <property type="term" value="F:zinc ion binding"/>
    <property type="evidence" value="ECO:0007669"/>
    <property type="project" value="UniProtKB-KW"/>
</dbReference>
<keyword evidence="3" id="KW-0862">Zinc</keyword>
<dbReference type="SUPFAM" id="SSF57903">
    <property type="entry name" value="FYVE/PHD zinc finger"/>
    <property type="match status" value="1"/>
</dbReference>
<organism evidence="4 5">
    <name type="scientific">Vitis vinifera</name>
    <name type="common">Grape</name>
    <dbReference type="NCBI Taxonomy" id="29760"/>
    <lineage>
        <taxon>Eukaryota</taxon>
        <taxon>Viridiplantae</taxon>
        <taxon>Streptophyta</taxon>
        <taxon>Embryophyta</taxon>
        <taxon>Tracheophyta</taxon>
        <taxon>Spermatophyta</taxon>
        <taxon>Magnoliopsida</taxon>
        <taxon>eudicotyledons</taxon>
        <taxon>Gunneridae</taxon>
        <taxon>Pentapetalae</taxon>
        <taxon>rosids</taxon>
        <taxon>Vitales</taxon>
        <taxon>Vitaceae</taxon>
        <taxon>Viteae</taxon>
        <taxon>Vitis</taxon>
    </lineage>
</organism>
<dbReference type="EMBL" id="QGNW01001474">
    <property type="protein sequence ID" value="RVW39662.1"/>
    <property type="molecule type" value="Genomic_DNA"/>
</dbReference>